<feature type="coiled-coil region" evidence="4">
    <location>
        <begin position="248"/>
        <end position="280"/>
    </location>
</feature>
<evidence type="ECO:0000256" key="3">
    <source>
        <dbReference type="ARBA" id="ARBA00023242"/>
    </source>
</evidence>
<dbReference type="CDD" id="cd21998">
    <property type="entry name" value="HMG-box_UBF1_rpt1-like"/>
    <property type="match status" value="1"/>
</dbReference>
<feature type="region of interest" description="Disordered" evidence="5">
    <location>
        <begin position="1"/>
        <end position="113"/>
    </location>
</feature>
<organism evidence="6">
    <name type="scientific">Daphnia magna</name>
    <dbReference type="NCBI Taxonomy" id="35525"/>
    <lineage>
        <taxon>Eukaryota</taxon>
        <taxon>Metazoa</taxon>
        <taxon>Ecdysozoa</taxon>
        <taxon>Arthropoda</taxon>
        <taxon>Crustacea</taxon>
        <taxon>Branchiopoda</taxon>
        <taxon>Diplostraca</taxon>
        <taxon>Cladocera</taxon>
        <taxon>Anomopoda</taxon>
        <taxon>Daphniidae</taxon>
        <taxon>Daphnia</taxon>
    </lineage>
</organism>
<dbReference type="PROSITE" id="PS50890">
    <property type="entry name" value="PUA"/>
    <property type="match status" value="1"/>
</dbReference>
<dbReference type="CDD" id="cd22003">
    <property type="entry name" value="HMG-box_UBF1_rpt6-like"/>
    <property type="match status" value="1"/>
</dbReference>
<feature type="compositionally biased region" description="Acidic residues" evidence="5">
    <location>
        <begin position="790"/>
        <end position="821"/>
    </location>
</feature>
<dbReference type="PROSITE" id="PS50118">
    <property type="entry name" value="HMG_BOX_2"/>
    <property type="match status" value="4"/>
</dbReference>
<proteinExistence type="predicted"/>
<feature type="compositionally biased region" description="Acidic residues" evidence="5">
    <location>
        <begin position="509"/>
        <end position="525"/>
    </location>
</feature>
<dbReference type="EMBL" id="GDIQ01045814">
    <property type="protein sequence ID" value="JAN48923.1"/>
    <property type="molecule type" value="Transcribed_RNA"/>
</dbReference>
<dbReference type="Gene3D" id="1.10.30.10">
    <property type="entry name" value="High mobility group box domain"/>
    <property type="match status" value="4"/>
</dbReference>
<accession>A0A0P6GGV8</accession>
<dbReference type="InterPro" id="IPR009071">
    <property type="entry name" value="HMG_box_dom"/>
</dbReference>
<evidence type="ECO:0000313" key="6">
    <source>
        <dbReference type="EMBL" id="JAN48923.1"/>
    </source>
</evidence>
<dbReference type="InterPro" id="IPR051762">
    <property type="entry name" value="UBF1"/>
</dbReference>
<dbReference type="PANTHER" id="PTHR46318">
    <property type="entry name" value="UPSTREAM BINDING TRANSCRIPTION FACTOR"/>
    <property type="match status" value="1"/>
</dbReference>
<dbReference type="SMART" id="SM00398">
    <property type="entry name" value="HMG"/>
    <property type="match status" value="5"/>
</dbReference>
<evidence type="ECO:0000256" key="2">
    <source>
        <dbReference type="ARBA" id="ARBA00023125"/>
    </source>
</evidence>
<keyword evidence="3" id="KW-0539">Nucleus</keyword>
<feature type="compositionally biased region" description="Low complexity" evidence="5">
    <location>
        <begin position="601"/>
        <end position="631"/>
    </location>
</feature>
<dbReference type="PANTHER" id="PTHR46318:SF3">
    <property type="entry name" value="UPSTREAM BINDING TRANSCRIPTION FACTOR"/>
    <property type="match status" value="1"/>
</dbReference>
<reference evidence="6" key="1">
    <citation type="submission" date="2015-10" db="EMBL/GenBank/DDBJ databases">
        <title>EvidentialGene: Evidence-directed Construction of Complete mRNA Transcriptomes without Genomes.</title>
        <authorList>
            <person name="Gilbert D.G."/>
        </authorList>
    </citation>
    <scope>NUCLEOTIDE SEQUENCE</scope>
</reference>
<dbReference type="InterPro" id="IPR036910">
    <property type="entry name" value="HMG_box_dom_sf"/>
</dbReference>
<comment type="subcellular location">
    <subcellularLocation>
        <location evidence="1">Nucleus</location>
    </subcellularLocation>
</comment>
<sequence length="821" mass="93276">MLLDLVHSSMANEKKNKNKNLVDKVTAPSSTAMAQKVKASKKIELPASPPEDEQPFSPLVTDEDEDDEDREVDEEEEKEDDDEGVADEEDEDEDAGENADQDEIEEEKNGAPLSWPKIDTLELLERIRKACPKDDVMKYDSRVNHVDWEAIKFGEYSSDQCKTRWLDIQAHLRHYRLLTEVLTDAETWVDRPWYNFNKGGKNNQKHPDQPKKPLTSYMLFYMEQKDAVLEKQPGLGMTELSKIIAKMYHELNDRKKQKYSEMAEKEKEAYLEKMRKFTEAHPDYVVPKSKQSSKPVPPKLPTPFKLFSDDKMAKLLAQGMSVTEAKERCREAYKELKDKQKLKWIYQALEHEIKYNEEMENFKAKYPDVEASAKKLSLLTKDELQIKHKHEGKPDKPPNSGYSLFSRKLLSSNALKQFESKERMTEISRLWKELSDDEKAAYNAKATQLNHFYKMKYASYLETLTPEQRNAELISSVSKNMKRVAGKKGEEEPTDKKIKISLPHGLELSDAESDGEVGSDEDDFELPPKAAIQKPNSSLQMFCDTNMEKYTTKHPKLTKQELTRLMAKEFAKLSEEKKKIYGNMAQKSKNEMPSSAKKEASTAPKAKAAKATPNSKKAAAKSVASATVKSSEPTVSPSKESTAKSELQAPKSPSKIKPSLNANAKSSAQKESSKTPKVPLWAANQMLFKTEKAKEPPKVPESAAAYYALTQHSKGGDVSSAEIDTLWGKVTEKQKTKYIQEHKKKQKEYVANFEKFVRSLNTEELKAYRAFMKKRELAQKEAKEAKTDESSDEEADPGSSNEDEVSGASAEDEEQMSSEED</sequence>
<dbReference type="OrthoDB" id="1919336at2759"/>
<evidence type="ECO:0000256" key="1">
    <source>
        <dbReference type="ARBA" id="ARBA00004123"/>
    </source>
</evidence>
<protein>
    <submittedName>
        <fullName evidence="6">Nucleolar transcription factor 1 upstream-binding factor 1 ubf-1 autoantigen nor-90</fullName>
    </submittedName>
</protein>
<name>A0A0P6GGV8_9CRUS</name>
<dbReference type="GO" id="GO:0003677">
    <property type="term" value="F:DNA binding"/>
    <property type="evidence" value="ECO:0007669"/>
    <property type="project" value="UniProtKB-UniRule"/>
</dbReference>
<feature type="compositionally biased region" description="Polar residues" evidence="5">
    <location>
        <begin position="660"/>
        <end position="670"/>
    </location>
</feature>
<feature type="region of interest" description="Disordered" evidence="5">
    <location>
        <begin position="579"/>
        <end position="679"/>
    </location>
</feature>
<dbReference type="GO" id="GO:0005634">
    <property type="term" value="C:nucleus"/>
    <property type="evidence" value="ECO:0007669"/>
    <property type="project" value="UniProtKB-SubCell"/>
</dbReference>
<evidence type="ECO:0000256" key="4">
    <source>
        <dbReference type="SAM" id="Coils"/>
    </source>
</evidence>
<feature type="compositionally biased region" description="Basic and acidic residues" evidence="5">
    <location>
        <begin position="777"/>
        <end position="789"/>
    </location>
</feature>
<dbReference type="SUPFAM" id="SSF47095">
    <property type="entry name" value="HMG-box"/>
    <property type="match status" value="5"/>
</dbReference>
<keyword evidence="4" id="KW-0175">Coiled coil</keyword>
<dbReference type="Pfam" id="PF00505">
    <property type="entry name" value="HMG_box"/>
    <property type="match status" value="2"/>
</dbReference>
<feature type="region of interest" description="Disordered" evidence="5">
    <location>
        <begin position="509"/>
        <end position="538"/>
    </location>
</feature>
<feature type="compositionally biased region" description="Acidic residues" evidence="5">
    <location>
        <begin position="61"/>
        <end position="106"/>
    </location>
</feature>
<feature type="region of interest" description="Disordered" evidence="5">
    <location>
        <begin position="777"/>
        <end position="821"/>
    </location>
</feature>
<keyword evidence="2" id="KW-0238">DNA-binding</keyword>
<evidence type="ECO:0000256" key="5">
    <source>
        <dbReference type="SAM" id="MobiDB-lite"/>
    </source>
</evidence>
<dbReference type="AlphaFoldDB" id="A0A0P6GGV8"/>
<dbReference type="CDD" id="cd22001">
    <property type="entry name" value="HMG-box_UBF1_rpt4"/>
    <property type="match status" value="1"/>
</dbReference>